<keyword evidence="1" id="KW-0472">Membrane</keyword>
<keyword evidence="1" id="KW-1133">Transmembrane helix</keyword>
<reference evidence="2" key="1">
    <citation type="journal article" date="2021" name="PeerJ">
        <title>Extensive microbial diversity within the chicken gut microbiome revealed by metagenomics and culture.</title>
        <authorList>
            <person name="Gilroy R."/>
            <person name="Ravi A."/>
            <person name="Getino M."/>
            <person name="Pursley I."/>
            <person name="Horton D.L."/>
            <person name="Alikhan N.F."/>
            <person name="Baker D."/>
            <person name="Gharbi K."/>
            <person name="Hall N."/>
            <person name="Watson M."/>
            <person name="Adriaenssens E.M."/>
            <person name="Foster-Nyarko E."/>
            <person name="Jarju S."/>
            <person name="Secka A."/>
            <person name="Antonio M."/>
            <person name="Oren A."/>
            <person name="Chaudhuri R.R."/>
            <person name="La Ragione R."/>
            <person name="Hildebrand F."/>
            <person name="Pallen M.J."/>
        </authorList>
    </citation>
    <scope>NUCLEOTIDE SEQUENCE</scope>
    <source>
        <strain evidence="2">6627</strain>
    </source>
</reference>
<proteinExistence type="predicted"/>
<dbReference type="EMBL" id="DXFP01000024">
    <property type="protein sequence ID" value="HIX01729.1"/>
    <property type="molecule type" value="Genomic_DNA"/>
</dbReference>
<feature type="transmembrane region" description="Helical" evidence="1">
    <location>
        <begin position="103"/>
        <end position="124"/>
    </location>
</feature>
<comment type="caution">
    <text evidence="2">The sequence shown here is derived from an EMBL/GenBank/DDBJ whole genome shotgun (WGS) entry which is preliminary data.</text>
</comment>
<evidence type="ECO:0000256" key="1">
    <source>
        <dbReference type="SAM" id="Phobius"/>
    </source>
</evidence>
<sequence>MQIKQVNEQNPISVKDSLLDFWKGFISYNGKTPRKAFWIGVVEYFVVIALNNLIFGTLNNDYAGGVSGKIFTTILFGVLLIMQIPLTALAFRRLRDAGMKTLPITLIVLINCAFSIAFVFFPMIALVKVGLIVCQCFMVLLFCVPSNGIQK</sequence>
<dbReference type="InterPro" id="IPR008523">
    <property type="entry name" value="DUF805"/>
</dbReference>
<reference evidence="2" key="2">
    <citation type="submission" date="2021-04" db="EMBL/GenBank/DDBJ databases">
        <authorList>
            <person name="Gilroy R."/>
        </authorList>
    </citation>
    <scope>NUCLEOTIDE SEQUENCE</scope>
    <source>
        <strain evidence="2">6627</strain>
    </source>
</reference>
<evidence type="ECO:0000313" key="2">
    <source>
        <dbReference type="EMBL" id="HIX01729.1"/>
    </source>
</evidence>
<evidence type="ECO:0000313" key="3">
    <source>
        <dbReference type="Proteomes" id="UP000823963"/>
    </source>
</evidence>
<name>A0A9D1UWJ7_9LACO</name>
<keyword evidence="1" id="KW-0812">Transmembrane</keyword>
<feature type="transmembrane region" description="Helical" evidence="1">
    <location>
        <begin position="36"/>
        <end position="58"/>
    </location>
</feature>
<feature type="transmembrane region" description="Helical" evidence="1">
    <location>
        <begin position="70"/>
        <end position="91"/>
    </location>
</feature>
<dbReference type="Proteomes" id="UP000823963">
    <property type="component" value="Unassembled WGS sequence"/>
</dbReference>
<gene>
    <name evidence="2" type="ORF">H9861_03145</name>
</gene>
<dbReference type="AlphaFoldDB" id="A0A9D1UWJ7"/>
<organism evidence="2 3">
    <name type="scientific">Candidatus Ligilactobacillus excrementigallinarum</name>
    <dbReference type="NCBI Taxonomy" id="2838641"/>
    <lineage>
        <taxon>Bacteria</taxon>
        <taxon>Bacillati</taxon>
        <taxon>Bacillota</taxon>
        <taxon>Bacilli</taxon>
        <taxon>Lactobacillales</taxon>
        <taxon>Lactobacillaceae</taxon>
        <taxon>Ligilactobacillus</taxon>
    </lineage>
</organism>
<accession>A0A9D1UWJ7</accession>
<dbReference type="GO" id="GO:0016020">
    <property type="term" value="C:membrane"/>
    <property type="evidence" value="ECO:0007669"/>
    <property type="project" value="InterPro"/>
</dbReference>
<protein>
    <submittedName>
        <fullName evidence="2">DUF805 domain-containing protein</fullName>
    </submittedName>
</protein>
<feature type="transmembrane region" description="Helical" evidence="1">
    <location>
        <begin position="130"/>
        <end position="149"/>
    </location>
</feature>
<dbReference type="Pfam" id="PF05656">
    <property type="entry name" value="DUF805"/>
    <property type="match status" value="1"/>
</dbReference>